<dbReference type="InterPro" id="IPR016187">
    <property type="entry name" value="CTDL_fold"/>
</dbReference>
<accession>A0ABQ9FSD7</accession>
<dbReference type="Gene3D" id="3.10.100.10">
    <property type="entry name" value="Mannose-Binding Protein A, subunit A"/>
    <property type="match status" value="1"/>
</dbReference>
<keyword evidence="1" id="KW-0472">Membrane</keyword>
<feature type="chain" id="PRO_5045397872" description="C-type lectin domain-containing protein" evidence="3">
    <location>
        <begin position="25"/>
        <end position="221"/>
    </location>
</feature>
<comment type="caution">
    <text evidence="5">The sequence shown here is derived from an EMBL/GenBank/DDBJ whole genome shotgun (WGS) entry which is preliminary data.</text>
</comment>
<dbReference type="PANTHER" id="PTHR46784">
    <property type="entry name" value="KILLER CELL LECTIN-LIKE RECEPTOR SUBFAMILY B MEMBER 1"/>
    <property type="match status" value="1"/>
</dbReference>
<protein>
    <recommendedName>
        <fullName evidence="4">C-type lectin domain-containing protein</fullName>
    </recommendedName>
</protein>
<organism evidence="5 6">
    <name type="scientific">Tegillarca granosa</name>
    <name type="common">Malaysian cockle</name>
    <name type="synonym">Anadara granosa</name>
    <dbReference type="NCBI Taxonomy" id="220873"/>
    <lineage>
        <taxon>Eukaryota</taxon>
        <taxon>Metazoa</taxon>
        <taxon>Spiralia</taxon>
        <taxon>Lophotrochozoa</taxon>
        <taxon>Mollusca</taxon>
        <taxon>Bivalvia</taxon>
        <taxon>Autobranchia</taxon>
        <taxon>Pteriomorphia</taxon>
        <taxon>Arcoida</taxon>
        <taxon>Arcoidea</taxon>
        <taxon>Arcidae</taxon>
        <taxon>Tegillarca</taxon>
    </lineage>
</organism>
<dbReference type="SUPFAM" id="SSF56436">
    <property type="entry name" value="C-type lectin-like"/>
    <property type="match status" value="1"/>
</dbReference>
<evidence type="ECO:0000259" key="4">
    <source>
        <dbReference type="PROSITE" id="PS50041"/>
    </source>
</evidence>
<proteinExistence type="predicted"/>
<evidence type="ECO:0000313" key="6">
    <source>
        <dbReference type="Proteomes" id="UP001217089"/>
    </source>
</evidence>
<dbReference type="EMBL" id="JARBDR010000214">
    <property type="protein sequence ID" value="KAJ8319091.1"/>
    <property type="molecule type" value="Genomic_DNA"/>
</dbReference>
<dbReference type="PROSITE" id="PS50041">
    <property type="entry name" value="C_TYPE_LECTIN_2"/>
    <property type="match status" value="1"/>
</dbReference>
<dbReference type="SMART" id="SM00034">
    <property type="entry name" value="CLECT"/>
    <property type="match status" value="1"/>
</dbReference>
<keyword evidence="1" id="KW-1133">Transmembrane helix</keyword>
<reference evidence="5 6" key="1">
    <citation type="submission" date="2022-12" db="EMBL/GenBank/DDBJ databases">
        <title>Chromosome-level genome of Tegillarca granosa.</title>
        <authorList>
            <person name="Kim J."/>
        </authorList>
    </citation>
    <scope>NUCLEOTIDE SEQUENCE [LARGE SCALE GENOMIC DNA]</scope>
    <source>
        <strain evidence="5">Teg-2019</strain>
        <tissue evidence="5">Adductor muscle</tissue>
    </source>
</reference>
<dbReference type="Pfam" id="PF00059">
    <property type="entry name" value="Lectin_C"/>
    <property type="match status" value="1"/>
</dbReference>
<evidence type="ECO:0000256" key="3">
    <source>
        <dbReference type="SAM" id="SignalP"/>
    </source>
</evidence>
<keyword evidence="3" id="KW-0732">Signal</keyword>
<dbReference type="Proteomes" id="UP001217089">
    <property type="component" value="Unassembled WGS sequence"/>
</dbReference>
<feature type="domain" description="C-type lectin" evidence="4">
    <location>
        <begin position="96"/>
        <end position="198"/>
    </location>
</feature>
<keyword evidence="6" id="KW-1185">Reference proteome</keyword>
<evidence type="ECO:0000256" key="2">
    <source>
        <dbReference type="ARBA" id="ARBA00023157"/>
    </source>
</evidence>
<keyword evidence="1" id="KW-0812">Transmembrane</keyword>
<name>A0ABQ9FSD7_TEGGR</name>
<dbReference type="InterPro" id="IPR016186">
    <property type="entry name" value="C-type_lectin-like/link_sf"/>
</dbReference>
<feature type="signal peptide" evidence="3">
    <location>
        <begin position="1"/>
        <end position="24"/>
    </location>
</feature>
<keyword evidence="2" id="KW-1015">Disulfide bond</keyword>
<gene>
    <name evidence="5" type="ORF">KUTeg_004182</name>
</gene>
<evidence type="ECO:0000313" key="5">
    <source>
        <dbReference type="EMBL" id="KAJ8319091.1"/>
    </source>
</evidence>
<evidence type="ECO:0000256" key="1">
    <source>
        <dbReference type="ARBA" id="ARBA00022989"/>
    </source>
</evidence>
<dbReference type="CDD" id="cd00037">
    <property type="entry name" value="CLECT"/>
    <property type="match status" value="1"/>
</dbReference>
<dbReference type="PANTHER" id="PTHR46784:SF1">
    <property type="entry name" value="KILLER CELL LECTIN-LIKE RECEPTOR SUBFAMILY B MEMBER 1"/>
    <property type="match status" value="1"/>
</dbReference>
<dbReference type="InterPro" id="IPR051527">
    <property type="entry name" value="KLR_subfamily_B"/>
</dbReference>
<dbReference type="InterPro" id="IPR001304">
    <property type="entry name" value="C-type_lectin-like"/>
</dbReference>
<sequence>MQVNMKLFVAVVFVLHLLHSVAFGVPLLDEEKSLLGEIKAKIWLLEQLVKKRTEFCNQTPGTRTVDNNDNDNDIALSNETDRQDKSCPFFYDMDPVTGICYRIYHIKRTWAEARQFCERLNQRLLVLDDRKKFDRFREILSSVPLDGSDALQVGFKYSVMDSKFLWLTGKEVESNTWGKNQPNLKGEMCGGIGIDWGDPPLMLHDASCNQERLYFICEQEY</sequence>